<evidence type="ECO:0000313" key="2">
    <source>
        <dbReference type="Proteomes" id="UP000054928"/>
    </source>
</evidence>
<proteinExistence type="predicted"/>
<name>A0A0P1AQH6_PLAHL</name>
<keyword evidence="2" id="KW-1185">Reference proteome</keyword>
<evidence type="ECO:0000313" key="1">
    <source>
        <dbReference type="EMBL" id="CEG43386.1"/>
    </source>
</evidence>
<organism evidence="1 2">
    <name type="scientific">Plasmopara halstedii</name>
    <name type="common">Downy mildew of sunflower</name>
    <dbReference type="NCBI Taxonomy" id="4781"/>
    <lineage>
        <taxon>Eukaryota</taxon>
        <taxon>Sar</taxon>
        <taxon>Stramenopiles</taxon>
        <taxon>Oomycota</taxon>
        <taxon>Peronosporomycetes</taxon>
        <taxon>Peronosporales</taxon>
        <taxon>Peronosporaceae</taxon>
        <taxon>Plasmopara</taxon>
    </lineage>
</organism>
<dbReference type="GeneID" id="36408639"/>
<dbReference type="RefSeq" id="XP_024579755.1">
    <property type="nucleotide sequence ID" value="XM_024729372.1"/>
</dbReference>
<protein>
    <submittedName>
        <fullName evidence="1">Uncharacterized protein</fullName>
    </submittedName>
</protein>
<reference evidence="2" key="1">
    <citation type="submission" date="2014-09" db="EMBL/GenBank/DDBJ databases">
        <authorList>
            <person name="Sharma Rahul"/>
            <person name="Thines Marco"/>
        </authorList>
    </citation>
    <scope>NUCLEOTIDE SEQUENCE [LARGE SCALE GENOMIC DNA]</scope>
</reference>
<dbReference type="AlphaFoldDB" id="A0A0P1AQH6"/>
<sequence length="82" mass="8786">MWSMLGSAEIVLDGCGACRNKFLLASPSTCTVPDDELHTLLSIATTFALLATIVDQICQTMRVDRFACYSIATTPLLIAMGS</sequence>
<dbReference type="EMBL" id="CCYD01000666">
    <property type="protein sequence ID" value="CEG43386.1"/>
    <property type="molecule type" value="Genomic_DNA"/>
</dbReference>
<dbReference type="Proteomes" id="UP000054928">
    <property type="component" value="Unassembled WGS sequence"/>
</dbReference>
<accession>A0A0P1AQH6</accession>